<gene>
    <name evidence="8" type="ORF">H7995_23660</name>
</gene>
<keyword evidence="4" id="KW-0255">Endonuclease</keyword>
<accession>A0A7X1GHY1</accession>
<reference evidence="8 9" key="1">
    <citation type="submission" date="2020-08" db="EMBL/GenBank/DDBJ databases">
        <title>Pseudomonas sp. nov.</title>
        <authorList>
            <person name="Gieschler S."/>
            <person name="Fiedler G."/>
            <person name="Brinks E."/>
            <person name="Boehnlein C."/>
            <person name="Franz C.M.A.P."/>
            <person name="Kabisch J."/>
        </authorList>
    </citation>
    <scope>NUCLEOTIDE SEQUENCE [LARGE SCALE GENOMIC DNA]</scope>
    <source>
        <strain evidence="8 9">MBT-1</strain>
    </source>
</reference>
<keyword evidence="7" id="KW-0346">Stress response</keyword>
<evidence type="ECO:0000256" key="2">
    <source>
        <dbReference type="ARBA" id="ARBA00022649"/>
    </source>
</evidence>
<name>A0A7X1GHY1_9PSED</name>
<evidence type="ECO:0000256" key="6">
    <source>
        <dbReference type="ARBA" id="ARBA00022884"/>
    </source>
</evidence>
<dbReference type="Pfam" id="PF07927">
    <property type="entry name" value="HicA_toxin"/>
    <property type="match status" value="1"/>
</dbReference>
<evidence type="ECO:0000313" key="9">
    <source>
        <dbReference type="Proteomes" id="UP000526003"/>
    </source>
</evidence>
<dbReference type="GO" id="GO:0004519">
    <property type="term" value="F:endonuclease activity"/>
    <property type="evidence" value="ECO:0007669"/>
    <property type="project" value="UniProtKB-KW"/>
</dbReference>
<dbReference type="GO" id="GO:0016787">
    <property type="term" value="F:hydrolase activity"/>
    <property type="evidence" value="ECO:0007669"/>
    <property type="project" value="UniProtKB-KW"/>
</dbReference>
<dbReference type="SUPFAM" id="SSF54786">
    <property type="entry name" value="YcfA/nrd intein domain"/>
    <property type="match status" value="1"/>
</dbReference>
<dbReference type="Gene3D" id="3.30.920.30">
    <property type="entry name" value="Hypothetical protein"/>
    <property type="match status" value="1"/>
</dbReference>
<dbReference type="InterPro" id="IPR038570">
    <property type="entry name" value="HicA_sf"/>
</dbReference>
<keyword evidence="3" id="KW-0540">Nuclease</keyword>
<dbReference type="EMBL" id="JACMYG010000033">
    <property type="protein sequence ID" value="MBC2692787.1"/>
    <property type="molecule type" value="Genomic_DNA"/>
</dbReference>
<evidence type="ECO:0000256" key="1">
    <source>
        <dbReference type="ARBA" id="ARBA00006620"/>
    </source>
</evidence>
<sequence>MNGRYLISQIVADGWYLVRVRGIHHHFKHPTKPGWVTVPHPKKDLLTKTAVSILQQAL</sequence>
<proteinExistence type="inferred from homology"/>
<keyword evidence="6" id="KW-0694">RNA-binding</keyword>
<evidence type="ECO:0000256" key="5">
    <source>
        <dbReference type="ARBA" id="ARBA00022801"/>
    </source>
</evidence>
<protein>
    <submittedName>
        <fullName evidence="8">Type II toxin-antitoxin system HicA family toxin</fullName>
    </submittedName>
</protein>
<comment type="caution">
    <text evidence="8">The sequence shown here is derived from an EMBL/GenBank/DDBJ whole genome shotgun (WGS) entry which is preliminary data.</text>
</comment>
<dbReference type="GO" id="GO:0003729">
    <property type="term" value="F:mRNA binding"/>
    <property type="evidence" value="ECO:0007669"/>
    <property type="project" value="InterPro"/>
</dbReference>
<dbReference type="Proteomes" id="UP000526003">
    <property type="component" value="Unassembled WGS sequence"/>
</dbReference>
<keyword evidence="5" id="KW-0378">Hydrolase</keyword>
<comment type="similarity">
    <text evidence="1">Belongs to the HicA mRNA interferase family.</text>
</comment>
<evidence type="ECO:0000256" key="7">
    <source>
        <dbReference type="ARBA" id="ARBA00023016"/>
    </source>
</evidence>
<organism evidence="8 9">
    <name type="scientific">Pseudomonas kielensis</name>
    <dbReference type="NCBI Taxonomy" id="2762577"/>
    <lineage>
        <taxon>Bacteria</taxon>
        <taxon>Pseudomonadati</taxon>
        <taxon>Pseudomonadota</taxon>
        <taxon>Gammaproteobacteria</taxon>
        <taxon>Pseudomonadales</taxon>
        <taxon>Pseudomonadaceae</taxon>
        <taxon>Pseudomonas</taxon>
    </lineage>
</organism>
<evidence type="ECO:0000313" key="8">
    <source>
        <dbReference type="EMBL" id="MBC2692787.1"/>
    </source>
</evidence>
<evidence type="ECO:0000256" key="3">
    <source>
        <dbReference type="ARBA" id="ARBA00022722"/>
    </source>
</evidence>
<keyword evidence="2" id="KW-1277">Toxin-antitoxin system</keyword>
<dbReference type="AlphaFoldDB" id="A0A7X1GHY1"/>
<dbReference type="InterPro" id="IPR012933">
    <property type="entry name" value="HicA_mRNA_interferase"/>
</dbReference>
<evidence type="ECO:0000256" key="4">
    <source>
        <dbReference type="ARBA" id="ARBA00022759"/>
    </source>
</evidence>
<keyword evidence="9" id="KW-1185">Reference proteome</keyword>
<dbReference type="RefSeq" id="WP_166592855.1">
    <property type="nucleotide sequence ID" value="NZ_CP130043.1"/>
</dbReference>